<dbReference type="Gene3D" id="1.20.1290.10">
    <property type="entry name" value="AhpD-like"/>
    <property type="match status" value="1"/>
</dbReference>
<dbReference type="InterPro" id="IPR003779">
    <property type="entry name" value="CMD-like"/>
</dbReference>
<proteinExistence type="predicted"/>
<sequence length="180" mass="20897">MRLSENRFQKIPWYLKPFFWNQKRKYGQYLEPAKVWASIPGLFLSLISIVGVLERKRSPVSPVIRSLVSIRVSQMNWCSFCVDLNSLIIMKRIKNNEKADALERWRESTIFSPDEIAALDYAEQMTDNRQQVTDTCFEQLKEHFDEAAIVELTALIAFQNMSSKFNSALGIEPQGLCKKK</sequence>
<name>A0A0W0Z567_LEGSP</name>
<dbReference type="PANTHER" id="PTHR34846:SF10">
    <property type="entry name" value="CYTOPLASMIC PROTEIN"/>
    <property type="match status" value="1"/>
</dbReference>
<dbReference type="SUPFAM" id="SSF69118">
    <property type="entry name" value="AhpD-like"/>
    <property type="match status" value="1"/>
</dbReference>
<keyword evidence="3" id="KW-1185">Reference proteome</keyword>
<accession>A0A0W0Z567</accession>
<gene>
    <name evidence="2" type="ORF">Lspi_1103</name>
</gene>
<evidence type="ECO:0000259" key="1">
    <source>
        <dbReference type="Pfam" id="PF02627"/>
    </source>
</evidence>
<dbReference type="AlphaFoldDB" id="A0A0W0Z567"/>
<dbReference type="OrthoDB" id="9801997at2"/>
<protein>
    <submittedName>
        <fullName evidence="2">Putative Carboxymuconolactone decarboxylase</fullName>
    </submittedName>
</protein>
<dbReference type="GO" id="GO:0051920">
    <property type="term" value="F:peroxiredoxin activity"/>
    <property type="evidence" value="ECO:0007669"/>
    <property type="project" value="InterPro"/>
</dbReference>
<dbReference type="STRING" id="452.Lspi_1103"/>
<feature type="domain" description="Carboxymuconolactone decarboxylase-like" evidence="1">
    <location>
        <begin position="57"/>
        <end position="123"/>
    </location>
</feature>
<dbReference type="PATRIC" id="fig|452.5.peg.1219"/>
<evidence type="ECO:0000313" key="2">
    <source>
        <dbReference type="EMBL" id="KTD64296.1"/>
    </source>
</evidence>
<evidence type="ECO:0000313" key="3">
    <source>
        <dbReference type="Proteomes" id="UP000054877"/>
    </source>
</evidence>
<organism evidence="2 3">
    <name type="scientific">Legionella spiritensis</name>
    <dbReference type="NCBI Taxonomy" id="452"/>
    <lineage>
        <taxon>Bacteria</taxon>
        <taxon>Pseudomonadati</taxon>
        <taxon>Pseudomonadota</taxon>
        <taxon>Gammaproteobacteria</taxon>
        <taxon>Legionellales</taxon>
        <taxon>Legionellaceae</taxon>
        <taxon>Legionella</taxon>
    </lineage>
</organism>
<dbReference type="EMBL" id="LNYX01000013">
    <property type="protein sequence ID" value="KTD64296.1"/>
    <property type="molecule type" value="Genomic_DNA"/>
</dbReference>
<dbReference type="RefSeq" id="WP_058483042.1">
    <property type="nucleotide sequence ID" value="NZ_CAAAII010000005.1"/>
</dbReference>
<comment type="caution">
    <text evidence="2">The sequence shown here is derived from an EMBL/GenBank/DDBJ whole genome shotgun (WGS) entry which is preliminary data.</text>
</comment>
<dbReference type="Pfam" id="PF02627">
    <property type="entry name" value="CMD"/>
    <property type="match status" value="1"/>
</dbReference>
<dbReference type="InterPro" id="IPR029032">
    <property type="entry name" value="AhpD-like"/>
</dbReference>
<dbReference type="PANTHER" id="PTHR34846">
    <property type="entry name" value="4-CARBOXYMUCONOLACTONE DECARBOXYLASE FAMILY PROTEIN (AFU_ORTHOLOGUE AFUA_6G11590)"/>
    <property type="match status" value="1"/>
</dbReference>
<reference evidence="2 3" key="1">
    <citation type="submission" date="2015-11" db="EMBL/GenBank/DDBJ databases">
        <title>Genomic analysis of 38 Legionella species identifies large and diverse effector repertoires.</title>
        <authorList>
            <person name="Burstein D."/>
            <person name="Amaro F."/>
            <person name="Zusman T."/>
            <person name="Lifshitz Z."/>
            <person name="Cohen O."/>
            <person name="Gilbert J.A."/>
            <person name="Pupko T."/>
            <person name="Shuman H.A."/>
            <person name="Segal G."/>
        </authorList>
    </citation>
    <scope>NUCLEOTIDE SEQUENCE [LARGE SCALE GENOMIC DNA]</scope>
    <source>
        <strain evidence="2 3">Mt.St.Helens-9</strain>
    </source>
</reference>
<dbReference type="Proteomes" id="UP000054877">
    <property type="component" value="Unassembled WGS sequence"/>
</dbReference>